<dbReference type="PANTHER" id="PTHR46497:SF1">
    <property type="entry name" value="THIOREDOXIN DOMAIN-CONTAINING PROTEIN 11"/>
    <property type="match status" value="1"/>
</dbReference>
<dbReference type="InterPro" id="IPR058777">
    <property type="entry name" value="TXNDC11_thioredoxin"/>
</dbReference>
<dbReference type="CDD" id="cd02981">
    <property type="entry name" value="PDI_b_family"/>
    <property type="match status" value="1"/>
</dbReference>
<dbReference type="EMBL" id="IACM01127317">
    <property type="protein sequence ID" value="LAB37034.1"/>
    <property type="molecule type" value="Transcribed_RNA"/>
</dbReference>
<organism evidence="3">
    <name type="scientific">Micrurus spixii</name>
    <name type="common">Amazon coral snake</name>
    <dbReference type="NCBI Taxonomy" id="129469"/>
    <lineage>
        <taxon>Eukaryota</taxon>
        <taxon>Metazoa</taxon>
        <taxon>Chordata</taxon>
        <taxon>Craniata</taxon>
        <taxon>Vertebrata</taxon>
        <taxon>Euteleostomi</taxon>
        <taxon>Lepidosauria</taxon>
        <taxon>Squamata</taxon>
        <taxon>Bifurcata</taxon>
        <taxon>Unidentata</taxon>
        <taxon>Episquamata</taxon>
        <taxon>Toxicofera</taxon>
        <taxon>Serpentes</taxon>
        <taxon>Colubroidea</taxon>
        <taxon>Elapidae</taxon>
        <taxon>Elapinae</taxon>
        <taxon>Micrurus</taxon>
    </lineage>
</organism>
<sequence length="297" mass="33553">MCLCQRQLFSAEELDLRWQILTRSVFFNGSFGPIEYKGLMNAVYIEKFVRRVMTPLLYISSQSKLQRFLSSYEPGVLGYFEFNASPQPPGYLTFFASALHSLKKDYLATIHFGVITDRLLAKEIALTDSGTIYLHRHVNVSLLYPHETLNFTAENVWKWALENRETFLHWLRPHGGKSLLLYNELKKGPALLLFLPFDPLAESHPLLDEISKLALEYKGCNRGQQEDAEPQAQPDPPAAAPGSGNHQQHFPRADTEEPEGCPAALLRPLVWLLRLSQPHLHPAGSDPAPQTLHGGQD</sequence>
<evidence type="ECO:0000256" key="1">
    <source>
        <dbReference type="SAM" id="MobiDB-lite"/>
    </source>
</evidence>
<name>A0A2D4MUF4_9SAUR</name>
<proteinExistence type="predicted"/>
<evidence type="ECO:0000313" key="3">
    <source>
        <dbReference type="EMBL" id="LAB37034.1"/>
    </source>
</evidence>
<accession>A0A2D4MUF4</accession>
<reference evidence="3" key="1">
    <citation type="submission" date="2017-07" db="EMBL/GenBank/DDBJ databases">
        <authorList>
            <person name="Mikheyev A."/>
            <person name="Grau M."/>
        </authorList>
    </citation>
    <scope>NUCLEOTIDE SEQUENCE</scope>
    <source>
        <tissue evidence="3">Venom_gland</tissue>
    </source>
</reference>
<feature type="domain" description="TXNDC11 thioredoxin-like" evidence="2">
    <location>
        <begin position="105"/>
        <end position="167"/>
    </location>
</feature>
<evidence type="ECO:0000259" key="2">
    <source>
        <dbReference type="Pfam" id="PF26234"/>
    </source>
</evidence>
<dbReference type="InterPro" id="IPR052792">
    <property type="entry name" value="Thioredoxin_dom-contain_11"/>
</dbReference>
<feature type="region of interest" description="Disordered" evidence="1">
    <location>
        <begin position="221"/>
        <end position="259"/>
    </location>
</feature>
<dbReference type="Pfam" id="PF26234">
    <property type="entry name" value="TXNDC11_2nd"/>
    <property type="match status" value="1"/>
</dbReference>
<protein>
    <recommendedName>
        <fullName evidence="2">TXNDC11 thioredoxin-like domain-containing protein</fullName>
    </recommendedName>
</protein>
<dbReference type="PANTHER" id="PTHR46497">
    <property type="entry name" value="THIOREDOXIN DOMAIN-CONTAINING PROTEIN 11"/>
    <property type="match status" value="1"/>
</dbReference>
<reference evidence="3" key="2">
    <citation type="submission" date="2017-11" db="EMBL/GenBank/DDBJ databases">
        <title>Coralsnake Venomics: Analyses of Venom Gland Transcriptomes and Proteomes of Six Brazilian Taxa.</title>
        <authorList>
            <person name="Aird S.D."/>
            <person name="Jorge da Silva N."/>
            <person name="Qiu L."/>
            <person name="Villar-Briones A."/>
            <person name="Aparecida-Saddi V."/>
            <person name="Campos-Telles M.P."/>
            <person name="Grau M."/>
            <person name="Mikheyev A.S."/>
        </authorList>
    </citation>
    <scope>NUCLEOTIDE SEQUENCE</scope>
    <source>
        <tissue evidence="3">Venom_gland</tissue>
    </source>
</reference>
<dbReference type="AlphaFoldDB" id="A0A2D4MUF4"/>